<feature type="compositionally biased region" description="Polar residues" evidence="1">
    <location>
        <begin position="44"/>
        <end position="66"/>
    </location>
</feature>
<evidence type="ECO:0000313" key="2">
    <source>
        <dbReference type="EMBL" id="GMH09819.1"/>
    </source>
</evidence>
<reference evidence="2" key="1">
    <citation type="submission" date="2023-05" db="EMBL/GenBank/DDBJ databases">
        <title>Nepenthes gracilis genome sequencing.</title>
        <authorList>
            <person name="Fukushima K."/>
        </authorList>
    </citation>
    <scope>NUCLEOTIDE SEQUENCE</scope>
    <source>
        <strain evidence="2">SING2019-196</strain>
    </source>
</reference>
<evidence type="ECO:0000313" key="3">
    <source>
        <dbReference type="Proteomes" id="UP001279734"/>
    </source>
</evidence>
<feature type="region of interest" description="Disordered" evidence="1">
    <location>
        <begin position="93"/>
        <end position="113"/>
    </location>
</feature>
<organism evidence="2 3">
    <name type="scientific">Nepenthes gracilis</name>
    <name type="common">Slender pitcher plant</name>
    <dbReference type="NCBI Taxonomy" id="150966"/>
    <lineage>
        <taxon>Eukaryota</taxon>
        <taxon>Viridiplantae</taxon>
        <taxon>Streptophyta</taxon>
        <taxon>Embryophyta</taxon>
        <taxon>Tracheophyta</taxon>
        <taxon>Spermatophyta</taxon>
        <taxon>Magnoliopsida</taxon>
        <taxon>eudicotyledons</taxon>
        <taxon>Gunneridae</taxon>
        <taxon>Pentapetalae</taxon>
        <taxon>Caryophyllales</taxon>
        <taxon>Nepenthaceae</taxon>
        <taxon>Nepenthes</taxon>
    </lineage>
</organism>
<proteinExistence type="predicted"/>
<evidence type="ECO:0000256" key="1">
    <source>
        <dbReference type="SAM" id="MobiDB-lite"/>
    </source>
</evidence>
<gene>
    <name evidence="2" type="ORF">Nepgr_011660</name>
</gene>
<comment type="caution">
    <text evidence="2">The sequence shown here is derived from an EMBL/GenBank/DDBJ whole genome shotgun (WGS) entry which is preliminary data.</text>
</comment>
<feature type="region of interest" description="Disordered" evidence="1">
    <location>
        <begin position="1"/>
        <end position="74"/>
    </location>
</feature>
<name>A0AAD3SF86_NEPGR</name>
<keyword evidence="3" id="KW-1185">Reference proteome</keyword>
<dbReference type="AlphaFoldDB" id="A0AAD3SF86"/>
<feature type="compositionally biased region" description="Basic and acidic residues" evidence="1">
    <location>
        <begin position="33"/>
        <end position="42"/>
    </location>
</feature>
<protein>
    <submittedName>
        <fullName evidence="2">Uncharacterized protein</fullName>
    </submittedName>
</protein>
<dbReference type="Proteomes" id="UP001279734">
    <property type="component" value="Unassembled WGS sequence"/>
</dbReference>
<sequence>MGDTIGAEYQVQRHPSPQCFQRKEASPVSSSKEWNRQAKERLQSPFQQRGSSIGNVTADANQTRHTTPAPKKSRCNIIRTKTSEIEWSTCFKEHTFTDNKIPPDNTPPISNRS</sequence>
<accession>A0AAD3SF86</accession>
<dbReference type="EMBL" id="BSYO01000009">
    <property type="protein sequence ID" value="GMH09819.1"/>
    <property type="molecule type" value="Genomic_DNA"/>
</dbReference>